<keyword evidence="2" id="KW-1185">Reference proteome</keyword>
<organism evidence="1 2">
    <name type="scientific">Stieleria bergensis</name>
    <dbReference type="NCBI Taxonomy" id="2528025"/>
    <lineage>
        <taxon>Bacteria</taxon>
        <taxon>Pseudomonadati</taxon>
        <taxon>Planctomycetota</taxon>
        <taxon>Planctomycetia</taxon>
        <taxon>Pirellulales</taxon>
        <taxon>Pirellulaceae</taxon>
        <taxon>Stieleria</taxon>
    </lineage>
</organism>
<name>A0A517STG9_9BACT</name>
<dbReference type="EMBL" id="CP036272">
    <property type="protein sequence ID" value="QDT59421.1"/>
    <property type="molecule type" value="Genomic_DNA"/>
</dbReference>
<protein>
    <submittedName>
        <fullName evidence="1">Uncharacterized protein</fullName>
    </submittedName>
</protein>
<evidence type="ECO:0000313" key="1">
    <source>
        <dbReference type="EMBL" id="QDT59421.1"/>
    </source>
</evidence>
<sequence length="173" mass="19787">MRILVGVLLLSVVGCGGAETKQPSHAPPSYRQRLGELKFKRDKIVLTISRLEKERNQIMHRLRSDGIESIDDLRSIPHWTVHARELKQVIKEQKSLKATVDSLDAAIVRVESILRRDDRERTVEYGKLSNEELNEVATIFHEVDETLKPANQVSGLEEIELQSLLEQELNNDE</sequence>
<accession>A0A517STG9</accession>
<dbReference type="Proteomes" id="UP000315003">
    <property type="component" value="Chromosome"/>
</dbReference>
<dbReference type="PROSITE" id="PS51257">
    <property type="entry name" value="PROKAR_LIPOPROTEIN"/>
    <property type="match status" value="1"/>
</dbReference>
<reference evidence="1 2" key="1">
    <citation type="submission" date="2019-02" db="EMBL/GenBank/DDBJ databases">
        <title>Deep-cultivation of Planctomycetes and their phenomic and genomic characterization uncovers novel biology.</title>
        <authorList>
            <person name="Wiegand S."/>
            <person name="Jogler M."/>
            <person name="Boedeker C."/>
            <person name="Pinto D."/>
            <person name="Vollmers J."/>
            <person name="Rivas-Marin E."/>
            <person name="Kohn T."/>
            <person name="Peeters S.H."/>
            <person name="Heuer A."/>
            <person name="Rast P."/>
            <person name="Oberbeckmann S."/>
            <person name="Bunk B."/>
            <person name="Jeske O."/>
            <person name="Meyerdierks A."/>
            <person name="Storesund J.E."/>
            <person name="Kallscheuer N."/>
            <person name="Luecker S."/>
            <person name="Lage O.M."/>
            <person name="Pohl T."/>
            <person name="Merkel B.J."/>
            <person name="Hornburger P."/>
            <person name="Mueller R.-W."/>
            <person name="Bruemmer F."/>
            <person name="Labrenz M."/>
            <person name="Spormann A.M."/>
            <person name="Op den Camp H."/>
            <person name="Overmann J."/>
            <person name="Amann R."/>
            <person name="Jetten M.S.M."/>
            <person name="Mascher T."/>
            <person name="Medema M.H."/>
            <person name="Devos D.P."/>
            <person name="Kaster A.-K."/>
            <person name="Ovreas L."/>
            <person name="Rohde M."/>
            <person name="Galperin M.Y."/>
            <person name="Jogler C."/>
        </authorList>
    </citation>
    <scope>NUCLEOTIDE SEQUENCE [LARGE SCALE GENOMIC DNA]</scope>
    <source>
        <strain evidence="1 2">SV_7m_r</strain>
    </source>
</reference>
<gene>
    <name evidence="1" type="ORF">SV7mr_19280</name>
</gene>
<evidence type="ECO:0000313" key="2">
    <source>
        <dbReference type="Proteomes" id="UP000315003"/>
    </source>
</evidence>
<proteinExistence type="predicted"/>
<dbReference type="AlphaFoldDB" id="A0A517STG9"/>